<comment type="caution">
    <text evidence="2">The sequence shown here is derived from an EMBL/GenBank/DDBJ whole genome shotgun (WGS) entry which is preliminary data.</text>
</comment>
<protein>
    <submittedName>
        <fullName evidence="2">Uncharacterized protein</fullName>
    </submittedName>
</protein>
<feature type="region of interest" description="Disordered" evidence="1">
    <location>
        <begin position="73"/>
        <end position="107"/>
    </location>
</feature>
<reference evidence="2 3" key="1">
    <citation type="journal article" date="2020" name="Nature">
        <title>Six reference-quality genomes reveal evolution of bat adaptations.</title>
        <authorList>
            <person name="Jebb D."/>
            <person name="Huang Z."/>
            <person name="Pippel M."/>
            <person name="Hughes G.M."/>
            <person name="Lavrichenko K."/>
            <person name="Devanna P."/>
            <person name="Winkler S."/>
            <person name="Jermiin L.S."/>
            <person name="Skirmuntt E.C."/>
            <person name="Katzourakis A."/>
            <person name="Burkitt-Gray L."/>
            <person name="Ray D.A."/>
            <person name="Sullivan K.A.M."/>
            <person name="Roscito J.G."/>
            <person name="Kirilenko B.M."/>
            <person name="Davalos L.M."/>
            <person name="Corthals A.P."/>
            <person name="Power M.L."/>
            <person name="Jones G."/>
            <person name="Ransome R.D."/>
            <person name="Dechmann D.K.N."/>
            <person name="Locatelli A.G."/>
            <person name="Puechmaille S.J."/>
            <person name="Fedrigo O."/>
            <person name="Jarvis E.D."/>
            <person name="Hiller M."/>
            <person name="Vernes S.C."/>
            <person name="Myers E.W."/>
            <person name="Teeling E.C."/>
        </authorList>
    </citation>
    <scope>NUCLEOTIDE SEQUENCE [LARGE SCALE GENOMIC DNA]</scope>
    <source>
        <strain evidence="2">MRhiFer1</strain>
        <tissue evidence="2">Lung</tissue>
    </source>
</reference>
<dbReference type="EMBL" id="JACAGC010000010">
    <property type="protein sequence ID" value="KAF6339703.1"/>
    <property type="molecule type" value="Genomic_DNA"/>
</dbReference>
<evidence type="ECO:0000313" key="2">
    <source>
        <dbReference type="EMBL" id="KAF6339703.1"/>
    </source>
</evidence>
<gene>
    <name evidence="2" type="ORF">mRhiFer1_007990</name>
</gene>
<proteinExistence type="predicted"/>
<dbReference type="AlphaFoldDB" id="A0A7J7WQM5"/>
<evidence type="ECO:0000256" key="1">
    <source>
        <dbReference type="SAM" id="MobiDB-lite"/>
    </source>
</evidence>
<name>A0A7J7WQM5_RHIFE</name>
<evidence type="ECO:0000313" key="3">
    <source>
        <dbReference type="Proteomes" id="UP000585614"/>
    </source>
</evidence>
<accession>A0A7J7WQM5</accession>
<dbReference type="Proteomes" id="UP000585614">
    <property type="component" value="Unassembled WGS sequence"/>
</dbReference>
<organism evidence="2 3">
    <name type="scientific">Rhinolophus ferrumequinum</name>
    <name type="common">Greater horseshoe bat</name>
    <dbReference type="NCBI Taxonomy" id="59479"/>
    <lineage>
        <taxon>Eukaryota</taxon>
        <taxon>Metazoa</taxon>
        <taxon>Chordata</taxon>
        <taxon>Craniata</taxon>
        <taxon>Vertebrata</taxon>
        <taxon>Euteleostomi</taxon>
        <taxon>Mammalia</taxon>
        <taxon>Eutheria</taxon>
        <taxon>Laurasiatheria</taxon>
        <taxon>Chiroptera</taxon>
        <taxon>Yinpterochiroptera</taxon>
        <taxon>Rhinolophoidea</taxon>
        <taxon>Rhinolophidae</taxon>
        <taxon>Rhinolophinae</taxon>
        <taxon>Rhinolophus</taxon>
    </lineage>
</organism>
<sequence>MPRVCWQCPWRPCLCMWFGSGGPAPGPLAGDHQVSSISMSPLRVDCLLLRTPVTFADLDSSVQPVSAPRLDGPLVLSLHGESGDQGPGPQARAGVPPAHVPPGTAGSPGPANRGLVVFFTPLVVQCQIPSFS</sequence>